<dbReference type="STRING" id="136037.A0A067RAM9"/>
<dbReference type="Proteomes" id="UP000027135">
    <property type="component" value="Unassembled WGS sequence"/>
</dbReference>
<dbReference type="GO" id="GO:0098552">
    <property type="term" value="C:side of membrane"/>
    <property type="evidence" value="ECO:0007669"/>
    <property type="project" value="UniProtKB-KW"/>
</dbReference>
<dbReference type="PROSITE" id="PS00869">
    <property type="entry name" value="RENAL_DIPEPTIDASE_1"/>
    <property type="match status" value="1"/>
</dbReference>
<comment type="catalytic activity">
    <reaction evidence="1">
        <text>an L-aminoacyl-L-amino acid + H2O = 2 an L-alpha-amino acid</text>
        <dbReference type="Rhea" id="RHEA:48940"/>
        <dbReference type="ChEBI" id="CHEBI:15377"/>
        <dbReference type="ChEBI" id="CHEBI:59869"/>
        <dbReference type="ChEBI" id="CHEBI:77460"/>
        <dbReference type="EC" id="3.4.13.19"/>
    </reaction>
</comment>
<feature type="non-terminal residue" evidence="2">
    <location>
        <position position="1"/>
    </location>
</feature>
<dbReference type="PANTHER" id="PTHR10443:SF12">
    <property type="entry name" value="DIPEPTIDASE"/>
    <property type="match status" value="1"/>
</dbReference>
<dbReference type="InterPro" id="IPR032466">
    <property type="entry name" value="Metal_Hydrolase"/>
</dbReference>
<evidence type="ECO:0000313" key="3">
    <source>
        <dbReference type="Proteomes" id="UP000027135"/>
    </source>
</evidence>
<dbReference type="OMA" id="WSETRIK"/>
<dbReference type="InterPro" id="IPR000180">
    <property type="entry name" value="Dipep_AS"/>
</dbReference>
<evidence type="ECO:0000313" key="2">
    <source>
        <dbReference type="EMBL" id="KDR16716.1"/>
    </source>
</evidence>
<dbReference type="eggNOG" id="KOG4127">
    <property type="taxonomic scope" value="Eukaryota"/>
</dbReference>
<keyword evidence="1" id="KW-0325">Glycoprotein</keyword>
<keyword evidence="1" id="KW-0472">Membrane</keyword>
<dbReference type="InterPro" id="IPR008257">
    <property type="entry name" value="Pept_M19"/>
</dbReference>
<comment type="similarity">
    <text evidence="1">Belongs to the metallo-dependent hydrolases superfamily. Peptidase M19 family.</text>
</comment>
<evidence type="ECO:0000256" key="1">
    <source>
        <dbReference type="RuleBase" id="RU341113"/>
    </source>
</evidence>
<keyword evidence="1" id="KW-0862">Zinc</keyword>
<dbReference type="CDD" id="cd01301">
    <property type="entry name" value="rDP_like"/>
    <property type="match status" value="1"/>
</dbReference>
<dbReference type="EC" id="3.4.13.19" evidence="1"/>
<dbReference type="PROSITE" id="PS51365">
    <property type="entry name" value="RENAL_DIPEPTIDASE_2"/>
    <property type="match status" value="1"/>
</dbReference>
<dbReference type="MEROPS" id="M19.A02"/>
<dbReference type="PANTHER" id="PTHR10443">
    <property type="entry name" value="MICROSOMAL DIPEPTIDASE"/>
    <property type="match status" value="1"/>
</dbReference>
<dbReference type="Gene3D" id="3.20.20.140">
    <property type="entry name" value="Metal-dependent hydrolases"/>
    <property type="match status" value="1"/>
</dbReference>
<keyword evidence="1" id="KW-1015">Disulfide bond</keyword>
<protein>
    <recommendedName>
        <fullName evidence="1">Dipeptidase</fullName>
        <ecNumber evidence="1">3.4.13.19</ecNumber>
    </recommendedName>
</protein>
<proteinExistence type="inferred from homology"/>
<dbReference type="SUPFAM" id="SSF51556">
    <property type="entry name" value="Metallo-dependent hydrolases"/>
    <property type="match status" value="1"/>
</dbReference>
<keyword evidence="1" id="KW-0482">Metalloprotease</keyword>
<comment type="cofactor">
    <cofactor evidence="1">
        <name>Zn(2+)</name>
        <dbReference type="ChEBI" id="CHEBI:29105"/>
    </cofactor>
</comment>
<reference evidence="2 3" key="1">
    <citation type="journal article" date="2014" name="Nat. Commun.">
        <title>Molecular traces of alternative social organization in a termite genome.</title>
        <authorList>
            <person name="Terrapon N."/>
            <person name="Li C."/>
            <person name="Robertson H.M."/>
            <person name="Ji L."/>
            <person name="Meng X."/>
            <person name="Booth W."/>
            <person name="Chen Z."/>
            <person name="Childers C.P."/>
            <person name="Glastad K.M."/>
            <person name="Gokhale K."/>
            <person name="Gowin J."/>
            <person name="Gronenberg W."/>
            <person name="Hermansen R.A."/>
            <person name="Hu H."/>
            <person name="Hunt B.G."/>
            <person name="Huylmans A.K."/>
            <person name="Khalil S.M."/>
            <person name="Mitchell R.D."/>
            <person name="Munoz-Torres M.C."/>
            <person name="Mustard J.A."/>
            <person name="Pan H."/>
            <person name="Reese J.T."/>
            <person name="Scharf M.E."/>
            <person name="Sun F."/>
            <person name="Vogel H."/>
            <person name="Xiao J."/>
            <person name="Yang W."/>
            <person name="Yang Z."/>
            <person name="Yang Z."/>
            <person name="Zhou J."/>
            <person name="Zhu J."/>
            <person name="Brent C.S."/>
            <person name="Elsik C.G."/>
            <person name="Goodisman M.A."/>
            <person name="Liberles D.A."/>
            <person name="Roe R.M."/>
            <person name="Vargo E.L."/>
            <person name="Vilcinskas A."/>
            <person name="Wang J."/>
            <person name="Bornberg-Bauer E."/>
            <person name="Korb J."/>
            <person name="Zhang G."/>
            <person name="Liebig J."/>
        </authorList>
    </citation>
    <scope>NUCLEOTIDE SEQUENCE [LARGE SCALE GENOMIC DNA]</scope>
    <source>
        <tissue evidence="2">Whole organism</tissue>
    </source>
</reference>
<organism evidence="2 3">
    <name type="scientific">Zootermopsis nevadensis</name>
    <name type="common">Dampwood termite</name>
    <dbReference type="NCBI Taxonomy" id="136037"/>
    <lineage>
        <taxon>Eukaryota</taxon>
        <taxon>Metazoa</taxon>
        <taxon>Ecdysozoa</taxon>
        <taxon>Arthropoda</taxon>
        <taxon>Hexapoda</taxon>
        <taxon>Insecta</taxon>
        <taxon>Pterygota</taxon>
        <taxon>Neoptera</taxon>
        <taxon>Polyneoptera</taxon>
        <taxon>Dictyoptera</taxon>
        <taxon>Blattodea</taxon>
        <taxon>Blattoidea</taxon>
        <taxon>Termitoidae</taxon>
        <taxon>Termopsidae</taxon>
        <taxon>Zootermopsis</taxon>
    </lineage>
</organism>
<dbReference type="InParanoid" id="A0A067RAM9"/>
<gene>
    <name evidence="2" type="ORF">L798_09111</name>
</gene>
<dbReference type="GO" id="GO:0046872">
    <property type="term" value="F:metal ion binding"/>
    <property type="evidence" value="ECO:0007669"/>
    <property type="project" value="UniProtKB-UniRule"/>
</dbReference>
<keyword evidence="1" id="KW-0224">Dipeptidase</keyword>
<dbReference type="Pfam" id="PF01244">
    <property type="entry name" value="Peptidase_M19"/>
    <property type="match status" value="1"/>
</dbReference>
<sequence>QFWSAYVPCEAQYKDAVQLTLEQINVIRRLVDGYSAELQFVTSAEGIENAHKAGRIASLVGVEGGHSLGASLGVLRAMYDLGVRYLTLTHSCHTPWADSSSAPVSDGNTRREGLTGFGKVVVRELNRLGMLVDLSHAAHETVLAVLETTRSPVIFSHSSAQALCNTSRNVPDHVLRLVAENGGLVMVSFYADFLTCTTVARMEDVMRHVTHIRDVAGEDHVGIGAGYDGINRTPVGLEDVSRYPYLLAELARTKGWTMSQLEKLAGRNFLRVFRKVEKVQCC</sequence>
<dbReference type="AlphaFoldDB" id="A0A067RAM9"/>
<keyword evidence="1" id="KW-0378">Hydrolase</keyword>
<keyword evidence="1" id="KW-0336">GPI-anchor</keyword>
<keyword evidence="1" id="KW-0479">Metal-binding</keyword>
<keyword evidence="1" id="KW-0645">Protease</keyword>
<comment type="subcellular location">
    <subcellularLocation>
        <location evidence="1">Membrane</location>
        <topology evidence="1">Lipid-anchor</topology>
        <topology evidence="1">GPI-anchor</topology>
    </subcellularLocation>
</comment>
<dbReference type="GO" id="GO:0070573">
    <property type="term" value="F:metallodipeptidase activity"/>
    <property type="evidence" value="ECO:0007669"/>
    <property type="project" value="InterPro"/>
</dbReference>
<keyword evidence="3" id="KW-1185">Reference proteome</keyword>
<comment type="subunit">
    <text evidence="1">Homodimer; disulfide-linked.</text>
</comment>
<accession>A0A067RAM9</accession>
<name>A0A067RAM9_ZOONE</name>
<dbReference type="GO" id="GO:0006508">
    <property type="term" value="P:proteolysis"/>
    <property type="evidence" value="ECO:0007669"/>
    <property type="project" value="UniProtKB-KW"/>
</dbReference>
<keyword evidence="1" id="KW-0449">Lipoprotein</keyword>
<dbReference type="EMBL" id="KK852779">
    <property type="protein sequence ID" value="KDR16716.1"/>
    <property type="molecule type" value="Genomic_DNA"/>
</dbReference>